<feature type="transmembrane region" description="Helical" evidence="2">
    <location>
        <begin position="260"/>
        <end position="279"/>
    </location>
</feature>
<dbReference type="AlphaFoldDB" id="A0A7G9YGJ4"/>
<name>A0A7G9YGJ4_9EURY</name>
<evidence type="ECO:0000256" key="1">
    <source>
        <dbReference type="SAM" id="Coils"/>
    </source>
</evidence>
<keyword evidence="2" id="KW-0812">Transmembrane</keyword>
<feature type="transmembrane region" description="Helical" evidence="2">
    <location>
        <begin position="229"/>
        <end position="248"/>
    </location>
</feature>
<keyword evidence="2" id="KW-1133">Transmembrane helix</keyword>
<gene>
    <name evidence="3" type="ORF">ANPEMHCN_00007</name>
</gene>
<protein>
    <submittedName>
        <fullName evidence="3">Uncharacterized protein</fullName>
    </submittedName>
</protein>
<dbReference type="EMBL" id="MT631242">
    <property type="protein sequence ID" value="QNO47128.1"/>
    <property type="molecule type" value="Genomic_DNA"/>
</dbReference>
<reference evidence="3" key="1">
    <citation type="submission" date="2020-06" db="EMBL/GenBank/DDBJ databases">
        <title>Unique genomic features of the anaerobic methanotrophic archaea.</title>
        <authorList>
            <person name="Chadwick G.L."/>
            <person name="Skennerton C.T."/>
            <person name="Laso-Perez R."/>
            <person name="Leu A.O."/>
            <person name="Speth D.R."/>
            <person name="Yu H."/>
            <person name="Morgan-Lang C."/>
            <person name="Hatzenpichler R."/>
            <person name="Goudeau D."/>
            <person name="Malmstrom R."/>
            <person name="Brazelton W.J."/>
            <person name="Woyke T."/>
            <person name="Hallam S.J."/>
            <person name="Tyson G.W."/>
            <person name="Wegener G."/>
            <person name="Boetius A."/>
            <person name="Orphan V."/>
        </authorList>
    </citation>
    <scope>NUCLEOTIDE SEQUENCE</scope>
</reference>
<accession>A0A7G9YGJ4</accession>
<evidence type="ECO:0000256" key="2">
    <source>
        <dbReference type="SAM" id="Phobius"/>
    </source>
</evidence>
<feature type="transmembrane region" description="Helical" evidence="2">
    <location>
        <begin position="12"/>
        <end position="36"/>
    </location>
</feature>
<sequence>MSVPDPNWFYSAIAQSAAAIVGVICAFVASWVMMMASERSQIEKRINEIDTEIKELKRQNVPLLEYIEEVDRKDDEESVDNFLISKKPELDLENLPTCDKMRKELLEGGGIGILDEKFDSTLEEKYNDLIEMIRQEKEEAVKFEKEELAPSKSISIFSRLFAKSLPDLTDLKNSIIIQPIANKHKYDYYKDCQKIIEKNNKEISYKKAKIQELQRQLSQIVLPEHFKGLIFYLIYFTIVVVILPLWLLPITSEQHLFWKPIVLGLFITGLFSAFLYIFIEIKHATKKTKQCLDGRLKLLVRRLAGWFTTHITPQKIRDTR</sequence>
<keyword evidence="2" id="KW-0472">Membrane</keyword>
<proteinExistence type="predicted"/>
<organism evidence="3">
    <name type="scientific">Candidatus Methanogaster sp. ANME-2c ERB4</name>
    <dbReference type="NCBI Taxonomy" id="2759911"/>
    <lineage>
        <taxon>Archaea</taxon>
        <taxon>Methanobacteriati</taxon>
        <taxon>Methanobacteriota</taxon>
        <taxon>Stenosarchaea group</taxon>
        <taxon>Methanomicrobia</taxon>
        <taxon>Methanosarcinales</taxon>
        <taxon>ANME-2 cluster</taxon>
        <taxon>Candidatus Methanogasteraceae</taxon>
        <taxon>Candidatus Methanogaster</taxon>
    </lineage>
</organism>
<evidence type="ECO:0000313" key="3">
    <source>
        <dbReference type="EMBL" id="QNO47128.1"/>
    </source>
</evidence>
<feature type="coiled-coil region" evidence="1">
    <location>
        <begin position="119"/>
        <end position="146"/>
    </location>
</feature>
<keyword evidence="1" id="KW-0175">Coiled coil</keyword>